<reference evidence="1" key="1">
    <citation type="submission" date="2018-05" db="EMBL/GenBank/DDBJ databases">
        <authorList>
            <person name="Lanie J.A."/>
            <person name="Ng W.-L."/>
            <person name="Kazmierczak K.M."/>
            <person name="Andrzejewski T.M."/>
            <person name="Davidsen T.M."/>
            <person name="Wayne K.J."/>
            <person name="Tettelin H."/>
            <person name="Glass J.I."/>
            <person name="Rusch D."/>
            <person name="Podicherti R."/>
            <person name="Tsui H.-C.T."/>
            <person name="Winkler M.E."/>
        </authorList>
    </citation>
    <scope>NUCLEOTIDE SEQUENCE</scope>
</reference>
<proteinExistence type="predicted"/>
<gene>
    <name evidence="1" type="ORF">METZ01_LOCUS117058</name>
</gene>
<dbReference type="SUPFAM" id="SSF53822">
    <property type="entry name" value="Periplasmic binding protein-like I"/>
    <property type="match status" value="1"/>
</dbReference>
<dbReference type="InterPro" id="IPR007443">
    <property type="entry name" value="LpoA"/>
</dbReference>
<protein>
    <recommendedName>
        <fullName evidence="2">Lipoprotein</fullName>
    </recommendedName>
</protein>
<organism evidence="1">
    <name type="scientific">marine metagenome</name>
    <dbReference type="NCBI Taxonomy" id="408172"/>
    <lineage>
        <taxon>unclassified sequences</taxon>
        <taxon>metagenomes</taxon>
        <taxon>ecological metagenomes</taxon>
    </lineage>
</organism>
<dbReference type="Pfam" id="PF04348">
    <property type="entry name" value="LppC"/>
    <property type="match status" value="1"/>
</dbReference>
<dbReference type="InterPro" id="IPR028082">
    <property type="entry name" value="Peripla_BP_I"/>
</dbReference>
<sequence>VSYFYKFLIISANLILFIGCSTNIPNNTFDSNKVIAIEKPEISYDPTKLPESINVLLFNMEGLKEKEFISGLSVNYYYFKKQINYSPQISFINIEEFNKSNCDLKQRYKTTLIVFLTDELWGSLDNVCLNNIFKLKTVLIDAADFPRTNQQSQVVLNLNKKEEYRSLLEHAKNNGSNNVLIIDEEETSDKTTLSKIWKELDGNVLGSYTSSSKSSQNLLSNILLIESSKERSRKLSRALSTSLESFPRRRKDIDSIILSVSLELARSLKPELEYNFGESLSVYLFPDWDNETFYLQKELDLEGIALIDLPWMLNSKATFIPELPSRRSRDFASGFDAYDIALLISNPSSSNYFKYIGMTGELVYKNGKLARKSLKAEVQKGLFKLIGY</sequence>
<evidence type="ECO:0000313" key="1">
    <source>
        <dbReference type="EMBL" id="SVA64204.1"/>
    </source>
</evidence>
<evidence type="ECO:0008006" key="2">
    <source>
        <dbReference type="Google" id="ProtNLM"/>
    </source>
</evidence>
<feature type="non-terminal residue" evidence="1">
    <location>
        <position position="1"/>
    </location>
</feature>
<dbReference type="AlphaFoldDB" id="A0A381XHF4"/>
<dbReference type="Gene3D" id="3.40.50.2300">
    <property type="match status" value="1"/>
</dbReference>
<accession>A0A381XHF4</accession>
<name>A0A381XHF4_9ZZZZ</name>
<dbReference type="EMBL" id="UINC01015208">
    <property type="protein sequence ID" value="SVA64204.1"/>
    <property type="molecule type" value="Genomic_DNA"/>
</dbReference>